<dbReference type="PANTHER" id="PTHR43775">
    <property type="entry name" value="FATTY ACID SYNTHASE"/>
    <property type="match status" value="1"/>
</dbReference>
<name>A0A8J9V710_9NEOP</name>
<organism evidence="4 5">
    <name type="scientific">Brenthis ino</name>
    <name type="common">lesser marbled fritillary</name>
    <dbReference type="NCBI Taxonomy" id="405034"/>
    <lineage>
        <taxon>Eukaryota</taxon>
        <taxon>Metazoa</taxon>
        <taxon>Ecdysozoa</taxon>
        <taxon>Arthropoda</taxon>
        <taxon>Hexapoda</taxon>
        <taxon>Insecta</taxon>
        <taxon>Pterygota</taxon>
        <taxon>Neoptera</taxon>
        <taxon>Endopterygota</taxon>
        <taxon>Lepidoptera</taxon>
        <taxon>Glossata</taxon>
        <taxon>Ditrysia</taxon>
        <taxon>Papilionoidea</taxon>
        <taxon>Nymphalidae</taxon>
        <taxon>Heliconiinae</taxon>
        <taxon>Argynnini</taxon>
        <taxon>Brenthis</taxon>
    </lineage>
</organism>
<proteinExistence type="predicted"/>
<dbReference type="GO" id="GO:0004312">
    <property type="term" value="F:fatty acid synthase activity"/>
    <property type="evidence" value="ECO:0007669"/>
    <property type="project" value="TreeGrafter"/>
</dbReference>
<evidence type="ECO:0000259" key="3">
    <source>
        <dbReference type="SMART" id="SM00829"/>
    </source>
</evidence>
<dbReference type="SMART" id="SM00829">
    <property type="entry name" value="PKS_ER"/>
    <property type="match status" value="1"/>
</dbReference>
<feature type="domain" description="Enoyl reductase (ER)" evidence="3">
    <location>
        <begin position="1181"/>
        <end position="1485"/>
    </location>
</feature>
<dbReference type="CDD" id="cd00833">
    <property type="entry name" value="PKS"/>
    <property type="match status" value="1"/>
</dbReference>
<feature type="domain" description="Malonyl-CoA:ACP transacylase (MAT)" evidence="2">
    <location>
        <begin position="416"/>
        <end position="731"/>
    </location>
</feature>
<dbReference type="InterPro" id="IPR013968">
    <property type="entry name" value="PKS_KR"/>
</dbReference>
<dbReference type="InterPro" id="IPR050091">
    <property type="entry name" value="PKS_NRPS_Biosynth_Enz"/>
</dbReference>
<dbReference type="InterPro" id="IPR036291">
    <property type="entry name" value="NAD(P)-bd_dom_sf"/>
</dbReference>
<dbReference type="InterPro" id="IPR029058">
    <property type="entry name" value="AB_hydrolase_fold"/>
</dbReference>
<evidence type="ECO:0000313" key="5">
    <source>
        <dbReference type="Proteomes" id="UP000838878"/>
    </source>
</evidence>
<dbReference type="Pfam" id="PF02801">
    <property type="entry name" value="Ketoacyl-synt_C"/>
    <property type="match status" value="1"/>
</dbReference>
<reference evidence="4" key="1">
    <citation type="submission" date="2021-12" db="EMBL/GenBank/DDBJ databases">
        <authorList>
            <person name="Martin H S."/>
        </authorList>
    </citation>
    <scope>NUCLEOTIDE SEQUENCE</scope>
</reference>
<gene>
    <name evidence="4" type="ORF">BINO364_LOCUS1005</name>
</gene>
<dbReference type="Gene3D" id="3.10.129.110">
    <property type="entry name" value="Polyketide synthase dehydratase"/>
    <property type="match status" value="1"/>
</dbReference>
<feature type="domain" description="Ketosynthase family 3 (KS3)" evidence="1">
    <location>
        <begin position="66"/>
        <end position="475"/>
    </location>
</feature>
<dbReference type="SUPFAM" id="SSF52151">
    <property type="entry name" value="FabD/lysophospholipase-like"/>
    <property type="match status" value="1"/>
</dbReference>
<dbReference type="SMART" id="SM00827">
    <property type="entry name" value="PKS_AT"/>
    <property type="match status" value="1"/>
</dbReference>
<dbReference type="InterPro" id="IPR014030">
    <property type="entry name" value="Ketoacyl_synth_N"/>
</dbReference>
<dbReference type="GO" id="GO:0006633">
    <property type="term" value="P:fatty acid biosynthetic process"/>
    <property type="evidence" value="ECO:0007669"/>
    <property type="project" value="TreeGrafter"/>
</dbReference>
<protein>
    <submittedName>
        <fullName evidence="4">Uncharacterized protein</fullName>
    </submittedName>
</protein>
<dbReference type="Pfam" id="PF00109">
    <property type="entry name" value="ketoacyl-synt"/>
    <property type="match status" value="1"/>
</dbReference>
<dbReference type="OrthoDB" id="329835at2759"/>
<dbReference type="Gene3D" id="3.40.50.720">
    <property type="entry name" value="NAD(P)-binding Rossmann-like Domain"/>
    <property type="match status" value="1"/>
</dbReference>
<dbReference type="CDD" id="cd05195">
    <property type="entry name" value="enoyl_red"/>
    <property type="match status" value="1"/>
</dbReference>
<dbReference type="InterPro" id="IPR014031">
    <property type="entry name" value="Ketoacyl_synth_C"/>
</dbReference>
<dbReference type="Proteomes" id="UP000838878">
    <property type="component" value="Chromosome 1"/>
</dbReference>
<dbReference type="SUPFAM" id="SSF53474">
    <property type="entry name" value="alpha/beta-Hydrolases"/>
    <property type="match status" value="1"/>
</dbReference>
<dbReference type="InterPro" id="IPR011032">
    <property type="entry name" value="GroES-like_sf"/>
</dbReference>
<dbReference type="InterPro" id="IPR016036">
    <property type="entry name" value="Malonyl_transacylase_ACP-bd"/>
</dbReference>
<dbReference type="SUPFAM" id="SSF55048">
    <property type="entry name" value="Probable ACP-binding domain of malonyl-CoA ACP transacylase"/>
    <property type="match status" value="1"/>
</dbReference>
<dbReference type="Gene3D" id="1.10.287.1960">
    <property type="match status" value="1"/>
</dbReference>
<dbReference type="InterPro" id="IPR020841">
    <property type="entry name" value="PKS_Beta-ketoAc_synthase_dom"/>
</dbReference>
<dbReference type="Gene3D" id="3.40.50.1820">
    <property type="entry name" value="alpha/beta hydrolase"/>
    <property type="match status" value="1"/>
</dbReference>
<dbReference type="SUPFAM" id="SSF53901">
    <property type="entry name" value="Thiolase-like"/>
    <property type="match status" value="2"/>
</dbReference>
<accession>A0A8J9V710</accession>
<dbReference type="SUPFAM" id="SSF50129">
    <property type="entry name" value="GroES-like"/>
    <property type="match status" value="1"/>
</dbReference>
<dbReference type="EMBL" id="OV170221">
    <property type="protein sequence ID" value="CAH0713905.1"/>
    <property type="molecule type" value="Genomic_DNA"/>
</dbReference>
<dbReference type="Gene3D" id="3.90.180.10">
    <property type="entry name" value="Medium-chain alcohol dehydrogenases, catalytic domain"/>
    <property type="match status" value="1"/>
</dbReference>
<keyword evidence="5" id="KW-1185">Reference proteome</keyword>
<dbReference type="PANTHER" id="PTHR43775:SF23">
    <property type="entry name" value="FATTY ACID SYNTHASE 3"/>
    <property type="match status" value="1"/>
</dbReference>
<evidence type="ECO:0000259" key="2">
    <source>
        <dbReference type="SMART" id="SM00827"/>
    </source>
</evidence>
<evidence type="ECO:0000259" key="1">
    <source>
        <dbReference type="SMART" id="SM00825"/>
    </source>
</evidence>
<evidence type="ECO:0000313" key="4">
    <source>
        <dbReference type="EMBL" id="CAH0713905.1"/>
    </source>
</evidence>
<dbReference type="InterPro" id="IPR016039">
    <property type="entry name" value="Thiolase-like"/>
</dbReference>
<dbReference type="InterPro" id="IPR042104">
    <property type="entry name" value="PKS_dehydratase_sf"/>
</dbReference>
<dbReference type="InterPro" id="IPR016035">
    <property type="entry name" value="Acyl_Trfase/lysoPLipase"/>
</dbReference>
<sequence>MHRRRNYQQAVENGLAAGNLGSIQPCSLELHVQFCNCRKVLSKTTMMPIPQEPTRIKSTTKASNRIVISGVSGLYPESRNVKEFSEILYNKINSVNKQKDRWNYDPEVAPFLGTLSLSDLTKFDAQFFKVSYHQGKVMDAMSRKILEQSYQAIYDAGVNPDLISGKKVGVYVGVCFSETEKTCFYDFAIKTGLGLSGSSKAMFANRVSYWLNAKGPSMAINEGCCSSTCALDLAYIAMTRGDCEMAVVAGSNLCLHPQTSVLYERVLSTCPDGKTKSFDTNADGCAKSEAINVVFLQKAKDALRIYAELIHVKCEFTDLYLDEMGPLYGFYRSPEKMSNFIKGFYDEVNVSPLEVEYVEAVGSAIPEADKAELEAISEIFCKGRIDPVLVGSVMSNIGYTEAASGLSALTKVILGYETGKIAANLHCDSPRQDVAALREGRIRLVTDHTDFGRTYTAINGLSITGINSHVLLNGCYKPKVPSRYKSNIPYLNSFVGIAAMQIGLTDVLNELGIKPDKIIGHSVGELGCAYADGCFTAEEMILAASCRGQVSLETPLIHGAMAAVGLGYQQIVKLCPPEIEVACHNSSESCTISGPAEMIHKFVKVLVSKGVFATEVPCSNIAYHSHYISKAGPSLLEMLRKVIKSPKPRSKRWVSSSVPMNRWDEPLAKYSSAEYHTNNLLSPVLFEEASRTSALSVPVTLILRKDEYSTRPVRVKAQDRRLYVLSEARRNLRLNIALHRGNGRFEVLDESTKIVTGYISGEIKKDKNKQDKLNLNCKEEMQLKSDDIYKLFSIRDYNYSGVFRSIYNASLSLSEANIKWEDNWVAMIDSMLQLNALRRIHETVSQPHFVRKIIIDVNEHFDEMYEIDGIKVTPARIFDVLDYTRCGGIIMRNIRFHDLPTICKNFGVKALKFVPHFSTNTIDKASALSTYIQISAENLNKHDLNIVEIIENSVSEFVDTNQMLPEIPGIQANYSVITNGSLKTSNTASLSAIDLLIVSNLSNNNDLCQTLRQVLTCNTFVVNYEKYNAEISRDCPLSLYHSICAHTIESTVLELVLWRPTESNVGTSSVTVYTEADFTLLTSRITAIPLYQKLVIITSYPPLASLKTAVKKWRKEDNRKINLIIIKNEFFSTWNLDKIPLTHLAVNILQNGAWGGEYYLPAKETLNIEGPELELNMRQLGDLDSLHWTEIPEPRGAGINVKVHFAGVNVVEVQKKMGVISCNKEVMQLFDFSGTTDSGARVMGIANYESIRTHVSVKPEYVWPVPAHWTMEDAATVPLAYCLALYCLCIKAKLKPGITILVHGGAGALGQAVISIALAYGCKVFTTVSDIKKKRFLRRLFPELKESYIGHSRDISFRDMVLHATKGDGCDLVISCVKYALKNTTIQCCRLSGTVIDTTLLLNKENYDLSMKYLAKGISYSTMNLLSMLGDEEEDLQAQKLQLMLTEGIARGYVRPLSRVTYSPQNVTRAYSLQARSRHRGRVLLDLQKDLSYAQTKIACSTQLRQLVISENELLALKLVDRLVDRGARKIILVSSTGSSNCLSQKLRTWAKQGVQVQVIPGNIFSPNNIINLPAEDNSLAGIEGIYYIVSSNAISENSYEMLEQTKLISQRLCSNLKYFAIITDGKDDFERTVLSKADNQLLTWIKLPALKIVHKTNESEYDGAILAVNAIDAIEKAICLKQRDILIHSLKKTSSVSLVHELSSKAGINIPDDIPESTIIADLDIEPAKLEIFRSYLHNTYHKFLDENSLPVLTIKSLRQLGDTITEKEYKETDGFDTFWSNIDNHEPFATTEIVFLPTLINSSSMREDEFDICNVNQTYLYVVPGVEGLHSRFKILCERLKLGAFVLEPGLVRPNETIQEMADRFVKILFKKRLLKNRFYLLGYESGVIVALEMAAILEDQGITGTVFCIGGAPNEVQAVIEEKLENYNTEEELQNAVIRHMCSLVTKENILDLDKALQKCSTWAEKLSLAGHILYGQVMHSNEYTKELINAAYARIVQARRYNAEPRQLQSLLISIRPSSTRDRHLNNNLPSLQNHSLRKVVQYQLESPFAYAAYDLRCSAIINHHLDKDILEAFDKRNLCESYITNADSIYHLK</sequence>
<dbReference type="SUPFAM" id="SSF51735">
    <property type="entry name" value="NAD(P)-binding Rossmann-fold domains"/>
    <property type="match status" value="1"/>
</dbReference>
<dbReference type="InterPro" id="IPR014043">
    <property type="entry name" value="Acyl_transferase_dom"/>
</dbReference>
<dbReference type="InterPro" id="IPR020843">
    <property type="entry name" value="ER"/>
</dbReference>
<dbReference type="Pfam" id="PF00698">
    <property type="entry name" value="Acyl_transf_1"/>
    <property type="match status" value="1"/>
</dbReference>
<dbReference type="Gene3D" id="3.40.47.10">
    <property type="match status" value="1"/>
</dbReference>
<dbReference type="Gene3D" id="3.30.70.250">
    <property type="entry name" value="Malonyl-CoA ACP transacylase, ACP-binding"/>
    <property type="match status" value="1"/>
</dbReference>
<dbReference type="Pfam" id="PF08659">
    <property type="entry name" value="KR"/>
    <property type="match status" value="1"/>
</dbReference>
<dbReference type="SMART" id="SM00825">
    <property type="entry name" value="PKS_KS"/>
    <property type="match status" value="1"/>
</dbReference>
<feature type="non-terminal residue" evidence="4">
    <location>
        <position position="2098"/>
    </location>
</feature>
<dbReference type="GO" id="GO:0016491">
    <property type="term" value="F:oxidoreductase activity"/>
    <property type="evidence" value="ECO:0007669"/>
    <property type="project" value="InterPro"/>
</dbReference>